<protein>
    <recommendedName>
        <fullName evidence="18">Bifunctional protein GlmU</fullName>
    </recommendedName>
    <domain>
        <recommendedName>
            <fullName evidence="18">UDP-N-acetylglucosamine pyrophosphorylase</fullName>
            <ecNumber evidence="18">2.7.7.23</ecNumber>
        </recommendedName>
        <alternativeName>
            <fullName evidence="18">N-acetylglucosamine-1-phosphate uridyltransferase</fullName>
        </alternativeName>
    </domain>
    <domain>
        <recommendedName>
            <fullName evidence="18">Glucosamine-1-phosphate N-acetyltransferase</fullName>
            <ecNumber evidence="18">2.3.1.157</ecNumber>
        </recommendedName>
    </domain>
</protein>
<evidence type="ECO:0000256" key="9">
    <source>
        <dbReference type="ARBA" id="ARBA00022842"/>
    </source>
</evidence>
<keyword evidence="5 18" id="KW-0808">Transferase</keyword>
<accession>A0NKI1</accession>
<gene>
    <name evidence="18 20" type="primary">glmU</name>
    <name evidence="20" type="ORF">OENOO_63069</name>
</gene>
<dbReference type="GO" id="GO:0003977">
    <property type="term" value="F:UDP-N-acetylglucosamine diphosphorylase activity"/>
    <property type="evidence" value="ECO:0007669"/>
    <property type="project" value="UniProtKB-UniRule"/>
</dbReference>
<feature type="binding site" evidence="18">
    <location>
        <position position="373"/>
    </location>
    <ligand>
        <name>acetyl-CoA</name>
        <dbReference type="ChEBI" id="CHEBI:57288"/>
    </ligand>
</feature>
<dbReference type="InterPro" id="IPR011004">
    <property type="entry name" value="Trimer_LpxA-like_sf"/>
</dbReference>
<feature type="binding site" evidence="18">
    <location>
        <position position="391"/>
    </location>
    <ligand>
        <name>acetyl-CoA</name>
        <dbReference type="ChEBI" id="CHEBI:57288"/>
    </ligand>
</feature>
<dbReference type="SUPFAM" id="SSF51161">
    <property type="entry name" value="Trimeric LpxA-like enzymes"/>
    <property type="match status" value="1"/>
</dbReference>
<dbReference type="UniPathway" id="UPA00973"/>
<evidence type="ECO:0000256" key="14">
    <source>
        <dbReference type="ARBA" id="ARBA00023316"/>
    </source>
</evidence>
<dbReference type="PANTHER" id="PTHR43584">
    <property type="entry name" value="NUCLEOTIDYL TRANSFERASE"/>
    <property type="match status" value="1"/>
</dbReference>
<dbReference type="PANTHER" id="PTHR43584:SF3">
    <property type="entry name" value="BIFUNCTIONAL PROTEIN GLMU"/>
    <property type="match status" value="1"/>
</dbReference>
<dbReference type="UniPathway" id="UPA00113">
    <property type="reaction ID" value="UER00532"/>
</dbReference>
<feature type="region of interest" description="Pyrophosphorylase" evidence="18">
    <location>
        <begin position="1"/>
        <end position="231"/>
    </location>
</feature>
<evidence type="ECO:0000256" key="18">
    <source>
        <dbReference type="HAMAP-Rule" id="MF_01631"/>
    </source>
</evidence>
<dbReference type="InterPro" id="IPR050065">
    <property type="entry name" value="GlmU-like"/>
</dbReference>
<dbReference type="GO" id="GO:0000902">
    <property type="term" value="P:cell morphogenesis"/>
    <property type="evidence" value="ECO:0007669"/>
    <property type="project" value="UniProtKB-UniRule"/>
</dbReference>
<evidence type="ECO:0000256" key="1">
    <source>
        <dbReference type="ARBA" id="ARBA00004496"/>
    </source>
</evidence>
<comment type="subunit">
    <text evidence="18">Homotrimer.</text>
</comment>
<feature type="binding site" evidence="18">
    <location>
        <begin position="24"/>
        <end position="27"/>
    </location>
    <ligand>
        <name>UDP-N-acetyl-alpha-D-glucosamine</name>
        <dbReference type="ChEBI" id="CHEBI:57705"/>
    </ligand>
</feature>
<dbReference type="EMBL" id="AAUV01000058">
    <property type="protein sequence ID" value="EAV39034.1"/>
    <property type="molecule type" value="Genomic_DNA"/>
</dbReference>
<keyword evidence="13 18" id="KW-0012">Acyltransferase</keyword>
<dbReference type="InterPro" id="IPR001451">
    <property type="entry name" value="Hexapep"/>
</dbReference>
<dbReference type="EC" id="2.3.1.157" evidence="18"/>
<feature type="binding site" evidence="18">
    <location>
        <position position="229"/>
    </location>
    <ligand>
        <name>Mg(2+)</name>
        <dbReference type="ChEBI" id="CHEBI:18420"/>
    </ligand>
</feature>
<evidence type="ECO:0000313" key="20">
    <source>
        <dbReference type="EMBL" id="EAV39034.1"/>
    </source>
</evidence>
<feature type="binding site" evidence="18">
    <location>
        <position position="38"/>
    </location>
    <ligand>
        <name>UDP-N-acetyl-alpha-D-glucosamine</name>
        <dbReference type="ChEBI" id="CHEBI:57705"/>
    </ligand>
</feature>
<dbReference type="GO" id="GO:0008360">
    <property type="term" value="P:regulation of cell shape"/>
    <property type="evidence" value="ECO:0007669"/>
    <property type="project" value="UniProtKB-KW"/>
</dbReference>
<keyword evidence="12 18" id="KW-0511">Multifunctional enzyme</keyword>
<evidence type="ECO:0000256" key="4">
    <source>
        <dbReference type="ARBA" id="ARBA00022490"/>
    </source>
</evidence>
<proteinExistence type="inferred from homology"/>
<keyword evidence="10 18" id="KW-0133">Cell shape</keyword>
<evidence type="ECO:0000256" key="8">
    <source>
        <dbReference type="ARBA" id="ARBA00022737"/>
    </source>
</evidence>
<dbReference type="Gene3D" id="3.90.550.10">
    <property type="entry name" value="Spore Coat Polysaccharide Biosynthesis Protein SpsA, Chain A"/>
    <property type="match status" value="1"/>
</dbReference>
<feature type="binding site" evidence="18">
    <location>
        <position position="408"/>
    </location>
    <ligand>
        <name>acetyl-CoA</name>
        <dbReference type="ChEBI" id="CHEBI:57288"/>
    </ligand>
</feature>
<comment type="pathway">
    <text evidence="18">Nucleotide-sugar biosynthesis; UDP-N-acetyl-alpha-D-glucosamine biosynthesis; UDP-N-acetyl-alpha-D-glucosamine from N-acetyl-alpha-D-glucosamine 1-phosphate: step 1/1.</text>
</comment>
<feature type="binding site" evidence="18">
    <location>
        <position position="147"/>
    </location>
    <ligand>
        <name>UDP-N-acetyl-alpha-D-glucosamine</name>
        <dbReference type="ChEBI" id="CHEBI:57705"/>
    </ligand>
</feature>
<evidence type="ECO:0000256" key="12">
    <source>
        <dbReference type="ARBA" id="ARBA00023268"/>
    </source>
</evidence>
<dbReference type="GO" id="GO:0000287">
    <property type="term" value="F:magnesium ion binding"/>
    <property type="evidence" value="ECO:0007669"/>
    <property type="project" value="UniProtKB-UniRule"/>
</dbReference>
<feature type="active site" description="Proton acceptor" evidence="18">
    <location>
        <position position="331"/>
    </location>
</feature>
<keyword evidence="8 18" id="KW-0677">Repeat</keyword>
<dbReference type="Gene3D" id="2.160.10.10">
    <property type="entry name" value="Hexapeptide repeat proteins"/>
    <property type="match status" value="1"/>
</dbReference>
<comment type="caution">
    <text evidence="18">Lacks conserved residue(s) required for the propagation of feature annotation.</text>
</comment>
<keyword evidence="9 18" id="KW-0460">Magnesium</keyword>
<evidence type="ECO:0000256" key="13">
    <source>
        <dbReference type="ARBA" id="ARBA00023315"/>
    </source>
</evidence>
<dbReference type="AlphaFoldDB" id="A0NKI1"/>
<dbReference type="EC" id="2.7.7.23" evidence="18"/>
<keyword evidence="4 18" id="KW-0963">Cytoplasm</keyword>
<evidence type="ECO:0000313" key="21">
    <source>
        <dbReference type="Proteomes" id="UP000003346"/>
    </source>
</evidence>
<evidence type="ECO:0000256" key="15">
    <source>
        <dbReference type="ARBA" id="ARBA00048247"/>
    </source>
</evidence>
<comment type="similarity">
    <text evidence="2 18">In the C-terminal section; belongs to the transferase hexapeptide repeat family.</text>
</comment>
<comment type="subcellular location">
    <subcellularLocation>
        <location evidence="1 18">Cytoplasm</location>
    </subcellularLocation>
</comment>
<feature type="binding site" evidence="18">
    <location>
        <begin position="354"/>
        <end position="355"/>
    </location>
    <ligand>
        <name>acetyl-CoA</name>
        <dbReference type="ChEBI" id="CHEBI:57288"/>
    </ligand>
</feature>
<comment type="pathway">
    <text evidence="18">Nucleotide-sugar biosynthesis; UDP-N-acetyl-alpha-D-glucosamine biosynthesis; N-acetyl-alpha-D-glucosamine 1-phosphate from alpha-D-glucosamine 6-phosphate (route II): step 2/2.</text>
</comment>
<dbReference type="InterPro" id="IPR029044">
    <property type="entry name" value="Nucleotide-diphossugar_trans"/>
</dbReference>
<keyword evidence="6 18" id="KW-0548">Nucleotidyltransferase</keyword>
<dbReference type="GO" id="GO:0071555">
    <property type="term" value="P:cell wall organization"/>
    <property type="evidence" value="ECO:0007669"/>
    <property type="project" value="UniProtKB-KW"/>
</dbReference>
<feature type="region of interest" description="Linker" evidence="18">
    <location>
        <begin position="232"/>
        <end position="252"/>
    </location>
</feature>
<feature type="domain" description="MobA-like NTP transferase" evidence="19">
    <location>
        <begin position="21"/>
        <end position="139"/>
    </location>
</feature>
<keyword evidence="7 18" id="KW-0479">Metal-binding</keyword>
<feature type="binding site" evidence="18">
    <location>
        <position position="178"/>
    </location>
    <ligand>
        <name>UDP-N-acetyl-alpha-D-glucosamine</name>
        <dbReference type="ChEBI" id="CHEBI:57705"/>
    </ligand>
</feature>
<dbReference type="SUPFAM" id="SSF53448">
    <property type="entry name" value="Nucleotide-diphospho-sugar transferases"/>
    <property type="match status" value="1"/>
</dbReference>
<comment type="caution">
    <text evidence="20">The sequence shown here is derived from an EMBL/GenBank/DDBJ whole genome shotgun (WGS) entry which is preliminary data.</text>
</comment>
<comment type="cofactor">
    <cofactor evidence="18">
        <name>Mg(2+)</name>
        <dbReference type="ChEBI" id="CHEBI:18420"/>
    </cofactor>
    <text evidence="18">Binds 1 Mg(2+) ion per subunit.</text>
</comment>
<feature type="binding site" evidence="18">
    <location>
        <position position="84"/>
    </location>
    <ligand>
        <name>UDP-N-acetyl-alpha-D-glucosamine</name>
        <dbReference type="ChEBI" id="CHEBI:57705"/>
    </ligand>
</feature>
<dbReference type="CDD" id="cd02540">
    <property type="entry name" value="GT2_GlmU_N_bac"/>
    <property type="match status" value="1"/>
</dbReference>
<organism evidence="20 21">
    <name type="scientific">Oenococcus oeni ATCC BAA-1163</name>
    <dbReference type="NCBI Taxonomy" id="379360"/>
    <lineage>
        <taxon>Bacteria</taxon>
        <taxon>Bacillati</taxon>
        <taxon>Bacillota</taxon>
        <taxon>Bacilli</taxon>
        <taxon>Lactobacillales</taxon>
        <taxon>Lactobacillaceae</taxon>
        <taxon>Oenococcus</taxon>
    </lineage>
</organism>
<dbReference type="GO" id="GO:0009245">
    <property type="term" value="P:lipid A biosynthetic process"/>
    <property type="evidence" value="ECO:0007669"/>
    <property type="project" value="UniProtKB-UniRule"/>
</dbReference>
<name>A0NKI1_OENOE</name>
<keyword evidence="11 18" id="KW-0573">Peptidoglycan synthesis</keyword>
<feature type="binding site" evidence="18">
    <location>
        <position position="345"/>
    </location>
    <ligand>
        <name>UDP-N-acetyl-alpha-D-glucosamine</name>
        <dbReference type="ChEBI" id="CHEBI:57705"/>
    </ligand>
</feature>
<feature type="binding site" evidence="18">
    <location>
        <position position="348"/>
    </location>
    <ligand>
        <name>acetyl-CoA</name>
        <dbReference type="ChEBI" id="CHEBI:57288"/>
    </ligand>
</feature>
<evidence type="ECO:0000256" key="17">
    <source>
        <dbReference type="ARBA" id="ARBA00049628"/>
    </source>
</evidence>
<comment type="pathway">
    <text evidence="18">Bacterial outer membrane biogenesis; LPS lipid A biosynthesis.</text>
</comment>
<evidence type="ECO:0000256" key="5">
    <source>
        <dbReference type="ARBA" id="ARBA00022679"/>
    </source>
</evidence>
<sequence>MEITNRTFFREGKIRLSEVDVVILAAGKGSRMKDDLSKPLHKVAGLPMLEWICRAVRKFNPKNIIAVQGADEDFSSYVDETVVQKEQLGSADALRCAFPKIDAEKLIVINADMPLMTENALVDLVEKGEGFDAALLTADLKKPFGYGRVIPVGERNVVEQIVEERDATADQKKLHLVNAGVYLFRTDYIKRAINNVTTDNSQSEYYLTDALPGAKIVQVADWQDILGVNTQQQLAAVSKIARKRINDQIMANGVTMIDPLTTYIDANVLVGTGTIIKPGTVIEHDSVIGAENEIGPYAHLREKTVTGIDVHIGNFVETKNAKIGDHTHIGHLTYVGDAEVGQAVNIGAGTIFVNYDGKNKHMTKVGDRAFIGSNSKLVAPVEIASEAITAAGSTITDNVDRHAMGIARQRQTNKSDFWQRMPHEDFATEYDAKHDQRDGQP</sequence>
<evidence type="ECO:0000256" key="6">
    <source>
        <dbReference type="ARBA" id="ARBA00022695"/>
    </source>
</evidence>
<evidence type="ECO:0000256" key="2">
    <source>
        <dbReference type="ARBA" id="ARBA00007707"/>
    </source>
</evidence>
<dbReference type="InterPro" id="IPR025877">
    <property type="entry name" value="MobA-like_NTP_Trfase"/>
</dbReference>
<dbReference type="Proteomes" id="UP000003346">
    <property type="component" value="Unassembled WGS sequence"/>
</dbReference>
<dbReference type="GO" id="GO:0009252">
    <property type="term" value="P:peptidoglycan biosynthetic process"/>
    <property type="evidence" value="ECO:0007669"/>
    <property type="project" value="UniProtKB-UniRule"/>
</dbReference>
<comment type="catalytic activity">
    <reaction evidence="16 18">
        <text>N-acetyl-alpha-D-glucosamine 1-phosphate + UTP + H(+) = UDP-N-acetyl-alpha-D-glucosamine + diphosphate</text>
        <dbReference type="Rhea" id="RHEA:13509"/>
        <dbReference type="ChEBI" id="CHEBI:15378"/>
        <dbReference type="ChEBI" id="CHEBI:33019"/>
        <dbReference type="ChEBI" id="CHEBI:46398"/>
        <dbReference type="ChEBI" id="CHEBI:57705"/>
        <dbReference type="ChEBI" id="CHEBI:57776"/>
        <dbReference type="EC" id="2.7.7.23"/>
    </reaction>
</comment>
<comment type="similarity">
    <text evidence="3 18">In the N-terminal section; belongs to the N-acetylglucosamine-1-phosphate uridyltransferase family.</text>
</comment>
<evidence type="ECO:0000259" key="19">
    <source>
        <dbReference type="Pfam" id="PF12804"/>
    </source>
</evidence>
<dbReference type="HAMAP" id="MF_01631">
    <property type="entry name" value="GlmU"/>
    <property type="match status" value="1"/>
</dbReference>
<reference evidence="20 21" key="1">
    <citation type="submission" date="2006-11" db="EMBL/GenBank/DDBJ databases">
        <authorList>
            <consortium name="Laboratoire de Microbiologie (Universite Bourgogne)"/>
            <consortium name="GENOME Express"/>
            <consortium name="UMR Oenologie Ampelologie (Universite Bordeaux 2)"/>
            <person name="Guzzo J."/>
        </authorList>
    </citation>
    <scope>NUCLEOTIDE SEQUENCE [LARGE SCALE GENOMIC DNA]</scope>
    <source>
        <strain evidence="20 21">ATCC BAA-1163</strain>
    </source>
</reference>
<feature type="region of interest" description="N-acetyltransferase" evidence="18">
    <location>
        <begin position="253"/>
        <end position="441"/>
    </location>
</feature>
<dbReference type="GO" id="GO:0019134">
    <property type="term" value="F:glucosamine-1-phosphate N-acetyltransferase activity"/>
    <property type="evidence" value="ECO:0007669"/>
    <property type="project" value="UniProtKB-UniRule"/>
</dbReference>
<feature type="binding site" evidence="18">
    <location>
        <position position="229"/>
    </location>
    <ligand>
        <name>UDP-N-acetyl-alpha-D-glucosamine</name>
        <dbReference type="ChEBI" id="CHEBI:57705"/>
    </ligand>
</feature>
<feature type="binding site" evidence="18">
    <location>
        <position position="163"/>
    </location>
    <ligand>
        <name>UDP-N-acetyl-alpha-D-glucosamine</name>
        <dbReference type="ChEBI" id="CHEBI:57705"/>
    </ligand>
</feature>
<comment type="function">
    <text evidence="17 18">Catalyzes the last two sequential reactions in the de novo biosynthetic pathway for UDP-N-acetylglucosamine (UDP-GlcNAc). The C-terminal domain catalyzes the transfer of acetyl group from acetyl coenzyme A to glucosamine-1-phosphate (GlcN-1-P) to produce N-acetylglucosamine-1-phosphate (GlcNAc-1-P), which is converted into UDP-GlcNAc by the transfer of uridine 5-monophosphate (from uridine 5-triphosphate), a reaction catalyzed by the N-terminal domain.</text>
</comment>
<dbReference type="GO" id="GO:0005737">
    <property type="term" value="C:cytoplasm"/>
    <property type="evidence" value="ECO:0007669"/>
    <property type="project" value="UniProtKB-SubCell"/>
</dbReference>
<dbReference type="Pfam" id="PF14602">
    <property type="entry name" value="Hexapep_2"/>
    <property type="match status" value="1"/>
</dbReference>
<dbReference type="GO" id="GO:0006048">
    <property type="term" value="P:UDP-N-acetylglucosamine biosynthetic process"/>
    <property type="evidence" value="ECO:0007669"/>
    <property type="project" value="UniProtKB-UniPathway"/>
</dbReference>
<dbReference type="GO" id="GO:0016020">
    <property type="term" value="C:membrane"/>
    <property type="evidence" value="ECO:0007669"/>
    <property type="project" value="GOC"/>
</dbReference>
<dbReference type="InterPro" id="IPR005882">
    <property type="entry name" value="Bifunctional_GlmU"/>
</dbReference>
<feature type="binding site" evidence="18">
    <location>
        <position position="319"/>
    </location>
    <ligand>
        <name>UDP-N-acetyl-alpha-D-glucosamine</name>
        <dbReference type="ChEBI" id="CHEBI:57705"/>
    </ligand>
</feature>
<evidence type="ECO:0000256" key="11">
    <source>
        <dbReference type="ARBA" id="ARBA00022984"/>
    </source>
</evidence>
<evidence type="ECO:0000256" key="10">
    <source>
        <dbReference type="ARBA" id="ARBA00022960"/>
    </source>
</evidence>
<feature type="binding site" evidence="18">
    <location>
        <position position="112"/>
    </location>
    <ligand>
        <name>Mg(2+)</name>
        <dbReference type="ChEBI" id="CHEBI:18420"/>
    </ligand>
</feature>
<evidence type="ECO:0000256" key="7">
    <source>
        <dbReference type="ARBA" id="ARBA00022723"/>
    </source>
</evidence>
<feature type="binding site" evidence="18">
    <location>
        <position position="334"/>
    </location>
    <ligand>
        <name>UDP-N-acetyl-alpha-D-glucosamine</name>
        <dbReference type="ChEBI" id="CHEBI:57705"/>
    </ligand>
</feature>
<evidence type="ECO:0000256" key="16">
    <source>
        <dbReference type="ARBA" id="ARBA00048493"/>
    </source>
</evidence>
<dbReference type="HOGENOM" id="CLU_029499_15_2_9"/>
<comment type="catalytic activity">
    <reaction evidence="15 18">
        <text>alpha-D-glucosamine 1-phosphate + acetyl-CoA = N-acetyl-alpha-D-glucosamine 1-phosphate + CoA + H(+)</text>
        <dbReference type="Rhea" id="RHEA:13725"/>
        <dbReference type="ChEBI" id="CHEBI:15378"/>
        <dbReference type="ChEBI" id="CHEBI:57287"/>
        <dbReference type="ChEBI" id="CHEBI:57288"/>
        <dbReference type="ChEBI" id="CHEBI:57776"/>
        <dbReference type="ChEBI" id="CHEBI:58516"/>
        <dbReference type="EC" id="2.3.1.157"/>
    </reaction>
</comment>
<keyword evidence="14 18" id="KW-0961">Cell wall biogenesis/degradation</keyword>
<dbReference type="Pfam" id="PF12804">
    <property type="entry name" value="NTP_transf_3"/>
    <property type="match status" value="1"/>
</dbReference>
<feature type="binding site" evidence="18">
    <location>
        <position position="301"/>
    </location>
    <ligand>
        <name>UDP-N-acetyl-alpha-D-glucosamine</name>
        <dbReference type="ChEBI" id="CHEBI:57705"/>
    </ligand>
</feature>
<evidence type="ECO:0000256" key="3">
    <source>
        <dbReference type="ARBA" id="ARBA00007947"/>
    </source>
</evidence>